<organism evidence="1">
    <name type="scientific">Schizaphis graminum</name>
    <name type="common">Green bug aphid</name>
    <dbReference type="NCBI Taxonomy" id="13262"/>
    <lineage>
        <taxon>Eukaryota</taxon>
        <taxon>Metazoa</taxon>
        <taxon>Ecdysozoa</taxon>
        <taxon>Arthropoda</taxon>
        <taxon>Hexapoda</taxon>
        <taxon>Insecta</taxon>
        <taxon>Pterygota</taxon>
        <taxon>Neoptera</taxon>
        <taxon>Paraneoptera</taxon>
        <taxon>Hemiptera</taxon>
        <taxon>Sternorrhyncha</taxon>
        <taxon>Aphidomorpha</taxon>
        <taxon>Aphidoidea</taxon>
        <taxon>Aphididae</taxon>
        <taxon>Aphidini</taxon>
        <taxon>Schizaphis</taxon>
    </lineage>
</organism>
<dbReference type="EMBL" id="GGMR01019866">
    <property type="protein sequence ID" value="MBY32485.1"/>
    <property type="molecule type" value="Transcribed_RNA"/>
</dbReference>
<name>A0A2S2PSX0_SCHGA</name>
<reference evidence="1" key="1">
    <citation type="submission" date="2018-04" db="EMBL/GenBank/DDBJ databases">
        <title>Transcriptome of Schizaphis graminum biotype I.</title>
        <authorList>
            <person name="Scully E.D."/>
            <person name="Geib S.M."/>
            <person name="Palmer N.A."/>
            <person name="Koch K."/>
            <person name="Bradshaw J."/>
            <person name="Heng-Moss T."/>
            <person name="Sarath G."/>
        </authorList>
    </citation>
    <scope>NUCLEOTIDE SEQUENCE</scope>
</reference>
<accession>A0A2S2PSX0</accession>
<protein>
    <submittedName>
        <fullName evidence="1">Uncharacterized protein</fullName>
    </submittedName>
</protein>
<gene>
    <name evidence="1" type="ORF">g.171061</name>
</gene>
<dbReference type="AlphaFoldDB" id="A0A2S2PSX0"/>
<evidence type="ECO:0000313" key="1">
    <source>
        <dbReference type="EMBL" id="MBY32485.1"/>
    </source>
</evidence>
<proteinExistence type="predicted"/>
<sequence>MIKLGLGVMNTDLFTSFKTIYPNPITATSYSKYKELFQTISDNIFGDEKLNIRHIMTEEEFNNSIPHDFPKLFESWNTFCEERLILNSQTSRLINDRGAFSENLFNDMKTVFYPILGQNCVYYLKFIQSLNAPLTLSEKEFSYYQQVFPQISESYSRYSFRLKSEIDYDSVMLLQLFKLYKKLLPQIDESYNKYNDRFVAELKKISDKETKNQLSFFVKHKMYFNDMHYKKSGPAMTYDEFKLFKESLPMPEEFREDYIHRINKLADIAKENDKIPPEILPLELFINLKKIYPNKSNTNYKVYLNNMENIEVTPVSENTFNSLVEVAKSMALNRYTVYEKSFTDLINTKMSK</sequence>